<keyword evidence="9" id="KW-1185">Reference proteome</keyword>
<reference evidence="8" key="1">
    <citation type="submission" date="2022-03" db="EMBL/GenBank/DDBJ databases">
        <title>A functionally conserved STORR gene fusion in Papaver species that diverged 16.8 million years ago.</title>
        <authorList>
            <person name="Catania T."/>
        </authorList>
    </citation>
    <scope>NUCLEOTIDE SEQUENCE</scope>
    <source>
        <strain evidence="8">S-191538</strain>
    </source>
</reference>
<accession>A0AA41SQ10</accession>
<evidence type="ECO:0000256" key="6">
    <source>
        <dbReference type="SAM" id="MobiDB-lite"/>
    </source>
</evidence>
<evidence type="ECO:0000256" key="4">
    <source>
        <dbReference type="ARBA" id="ARBA00023163"/>
    </source>
</evidence>
<dbReference type="PROSITE" id="PS50863">
    <property type="entry name" value="B3"/>
    <property type="match status" value="1"/>
</dbReference>
<dbReference type="PANTHER" id="PTHR31391:SF101">
    <property type="entry name" value="B3 DOMAIN-CONTAINING PROTEIN OS01G0234100"/>
    <property type="match status" value="1"/>
</dbReference>
<dbReference type="GO" id="GO:0005634">
    <property type="term" value="C:nucleus"/>
    <property type="evidence" value="ECO:0007669"/>
    <property type="project" value="UniProtKB-SubCell"/>
</dbReference>
<keyword evidence="4" id="KW-0804">Transcription</keyword>
<evidence type="ECO:0000256" key="3">
    <source>
        <dbReference type="ARBA" id="ARBA00023125"/>
    </source>
</evidence>
<dbReference type="SUPFAM" id="SSF101936">
    <property type="entry name" value="DNA-binding pseudobarrel domain"/>
    <property type="match status" value="1"/>
</dbReference>
<evidence type="ECO:0000313" key="9">
    <source>
        <dbReference type="Proteomes" id="UP001177140"/>
    </source>
</evidence>
<dbReference type="InterPro" id="IPR044837">
    <property type="entry name" value="REM16-like"/>
</dbReference>
<dbReference type="SMART" id="SM01019">
    <property type="entry name" value="B3"/>
    <property type="match status" value="1"/>
</dbReference>
<dbReference type="AlphaFoldDB" id="A0AA41SQ10"/>
<gene>
    <name evidence="8" type="ORF">MKW94_007319</name>
</gene>
<proteinExistence type="predicted"/>
<feature type="domain" description="TF-B3" evidence="7">
    <location>
        <begin position="62"/>
        <end position="153"/>
    </location>
</feature>
<keyword evidence="3" id="KW-0238">DNA-binding</keyword>
<evidence type="ECO:0000313" key="8">
    <source>
        <dbReference type="EMBL" id="MCL7037763.1"/>
    </source>
</evidence>
<dbReference type="GO" id="GO:0003677">
    <property type="term" value="F:DNA binding"/>
    <property type="evidence" value="ECO:0007669"/>
    <property type="project" value="UniProtKB-KW"/>
</dbReference>
<evidence type="ECO:0000256" key="2">
    <source>
        <dbReference type="ARBA" id="ARBA00023015"/>
    </source>
</evidence>
<dbReference type="EMBL" id="JAJJMA010182880">
    <property type="protein sequence ID" value="MCL7037763.1"/>
    <property type="molecule type" value="Genomic_DNA"/>
</dbReference>
<dbReference type="PANTHER" id="PTHR31391">
    <property type="entry name" value="B3 DOMAIN-CONTAINING PROTEIN OS11G0197600-RELATED"/>
    <property type="match status" value="1"/>
</dbReference>
<dbReference type="InterPro" id="IPR015300">
    <property type="entry name" value="DNA-bd_pseudobarrel_sf"/>
</dbReference>
<evidence type="ECO:0000259" key="7">
    <source>
        <dbReference type="PROSITE" id="PS50863"/>
    </source>
</evidence>
<evidence type="ECO:0000256" key="5">
    <source>
        <dbReference type="ARBA" id="ARBA00023242"/>
    </source>
</evidence>
<protein>
    <recommendedName>
        <fullName evidence="7">TF-B3 domain-containing protein</fullName>
    </recommendedName>
</protein>
<dbReference type="CDD" id="cd10017">
    <property type="entry name" value="B3_DNA"/>
    <property type="match status" value="1"/>
</dbReference>
<comment type="subcellular location">
    <subcellularLocation>
        <location evidence="1">Nucleus</location>
    </subcellularLocation>
</comment>
<evidence type="ECO:0000256" key="1">
    <source>
        <dbReference type="ARBA" id="ARBA00004123"/>
    </source>
</evidence>
<comment type="caution">
    <text evidence="8">The sequence shown here is derived from an EMBL/GenBank/DDBJ whole genome shotgun (WGS) entry which is preliminary data.</text>
</comment>
<name>A0AA41SQ10_PAPNU</name>
<dbReference type="Gene3D" id="2.40.330.10">
    <property type="entry name" value="DNA-binding pseudobarrel domain"/>
    <property type="match status" value="1"/>
</dbReference>
<dbReference type="InterPro" id="IPR003340">
    <property type="entry name" value="B3_DNA-bd"/>
</dbReference>
<feature type="region of interest" description="Disordered" evidence="6">
    <location>
        <begin position="1"/>
        <end position="43"/>
    </location>
</feature>
<organism evidence="8 9">
    <name type="scientific">Papaver nudicaule</name>
    <name type="common">Iceland poppy</name>
    <dbReference type="NCBI Taxonomy" id="74823"/>
    <lineage>
        <taxon>Eukaryota</taxon>
        <taxon>Viridiplantae</taxon>
        <taxon>Streptophyta</taxon>
        <taxon>Embryophyta</taxon>
        <taxon>Tracheophyta</taxon>
        <taxon>Spermatophyta</taxon>
        <taxon>Magnoliopsida</taxon>
        <taxon>Ranunculales</taxon>
        <taxon>Papaveraceae</taxon>
        <taxon>Papaveroideae</taxon>
        <taxon>Papaver</taxon>
    </lineage>
</organism>
<keyword evidence="5" id="KW-0539">Nucleus</keyword>
<dbReference type="Proteomes" id="UP001177140">
    <property type="component" value="Unassembled WGS sequence"/>
</dbReference>
<keyword evidence="2" id="KW-0805">Transcription regulation</keyword>
<sequence length="356" mass="39608">MKRKQENPTRSAMDWLPKVEDSPKEKKLKNASQNRSMDAKSLAPADKAEEIRLSLDPDFPSLVKVMIRSSVSGGFWLGLPSKFCSSNLPNKDTKFTLVDEDEKEYTAKYLPRRLGLSGGWGGFARAHKLAPGDALVLHLVEAKKFKVYIVRAQTSVEIDDDDDVDLQNLVTNAGGSDADGGMDMKKSKQCHPSVLLDEVQREHTLLPGSGNPENHISEEAVIAEFKKINNLESFTVTAKDLAINSEIPEHVRPKYYHLCRSHGQHSFLHKDLVPGLSPKAVAIMITGVVSLADTLRSATIRIAVAEHEGWVNSMKAYKQFGMNVGFMDGRIAEYGELSSRELDIQHSLRFYQGDFI</sequence>
<dbReference type="Pfam" id="PF02362">
    <property type="entry name" value="B3"/>
    <property type="match status" value="1"/>
</dbReference>